<comment type="caution">
    <text evidence="2">The sequence shown here is derived from an EMBL/GenBank/DDBJ whole genome shotgun (WGS) entry which is preliminary data.</text>
</comment>
<sequence length="158" mass="18621">MNRKILFLLSNMVLSWISLLFIGKKGISKYGIASLLLTIMMQAQFAVATKNHWLWFYKTRFLEGSIPFHIGPYLASCLWMLKLTFGKVKSFLLVNSVVNFVLAYPGVWLFQKLRIAELGKMKRSQYFTFMMINGLLLYFIQYVLERIKCSKRLRNVKW</sequence>
<accession>A0ABS2DJW4</accession>
<evidence type="ECO:0000256" key="1">
    <source>
        <dbReference type="SAM" id="Phobius"/>
    </source>
</evidence>
<dbReference type="Proteomes" id="UP001518925">
    <property type="component" value="Unassembled WGS sequence"/>
</dbReference>
<keyword evidence="1" id="KW-0472">Membrane</keyword>
<reference evidence="2 3" key="1">
    <citation type="submission" date="2021-02" db="EMBL/GenBank/DDBJ databases">
        <title>Bacillus sp. RD4P76, an endophyte from a halophyte.</title>
        <authorList>
            <person name="Sun J.-Q."/>
        </authorList>
    </citation>
    <scope>NUCLEOTIDE SEQUENCE [LARGE SCALE GENOMIC DNA]</scope>
    <source>
        <strain evidence="2 3">RD4P76</strain>
    </source>
</reference>
<gene>
    <name evidence="2" type="ORF">JR050_14060</name>
</gene>
<organism evidence="2 3">
    <name type="scientific">Bacillus suaedaesalsae</name>
    <dbReference type="NCBI Taxonomy" id="2810349"/>
    <lineage>
        <taxon>Bacteria</taxon>
        <taxon>Bacillati</taxon>
        <taxon>Bacillota</taxon>
        <taxon>Bacilli</taxon>
        <taxon>Bacillales</taxon>
        <taxon>Bacillaceae</taxon>
        <taxon>Bacillus</taxon>
    </lineage>
</organism>
<evidence type="ECO:0000313" key="3">
    <source>
        <dbReference type="Proteomes" id="UP001518925"/>
    </source>
</evidence>
<evidence type="ECO:0008006" key="4">
    <source>
        <dbReference type="Google" id="ProtNLM"/>
    </source>
</evidence>
<keyword evidence="1" id="KW-0812">Transmembrane</keyword>
<feature type="transmembrane region" description="Helical" evidence="1">
    <location>
        <begin position="68"/>
        <end position="85"/>
    </location>
</feature>
<dbReference type="EMBL" id="JAFELM010000035">
    <property type="protein sequence ID" value="MBM6618790.1"/>
    <property type="molecule type" value="Genomic_DNA"/>
</dbReference>
<feature type="transmembrane region" description="Helical" evidence="1">
    <location>
        <begin position="92"/>
        <end position="111"/>
    </location>
</feature>
<feature type="transmembrane region" description="Helical" evidence="1">
    <location>
        <begin position="126"/>
        <end position="144"/>
    </location>
</feature>
<keyword evidence="3" id="KW-1185">Reference proteome</keyword>
<name>A0ABS2DJW4_9BACI</name>
<dbReference type="RefSeq" id="WP_204204135.1">
    <property type="nucleotide sequence ID" value="NZ_JAFELM010000035.1"/>
</dbReference>
<keyword evidence="1" id="KW-1133">Transmembrane helix</keyword>
<evidence type="ECO:0000313" key="2">
    <source>
        <dbReference type="EMBL" id="MBM6618790.1"/>
    </source>
</evidence>
<protein>
    <recommendedName>
        <fullName evidence="4">DUF1440 domain-containing protein</fullName>
    </recommendedName>
</protein>
<feature type="transmembrane region" description="Helical" evidence="1">
    <location>
        <begin position="30"/>
        <end position="48"/>
    </location>
</feature>
<feature type="transmembrane region" description="Helical" evidence="1">
    <location>
        <begin position="6"/>
        <end position="23"/>
    </location>
</feature>
<proteinExistence type="predicted"/>